<name>A0A8H5HGS9_9AGAR</name>
<evidence type="ECO:0000313" key="1">
    <source>
        <dbReference type="EMBL" id="KAF5383024.1"/>
    </source>
</evidence>
<dbReference type="EMBL" id="JAACJP010000007">
    <property type="protein sequence ID" value="KAF5383024.1"/>
    <property type="molecule type" value="Genomic_DNA"/>
</dbReference>
<protein>
    <submittedName>
        <fullName evidence="1">Uncharacterized protein</fullName>
    </submittedName>
</protein>
<keyword evidence="2" id="KW-1185">Reference proteome</keyword>
<gene>
    <name evidence="1" type="ORF">D9615_005084</name>
</gene>
<reference evidence="1 2" key="1">
    <citation type="journal article" date="2020" name="ISME J.">
        <title>Uncovering the hidden diversity of litter-decomposition mechanisms in mushroom-forming fungi.</title>
        <authorList>
            <person name="Floudas D."/>
            <person name="Bentzer J."/>
            <person name="Ahren D."/>
            <person name="Johansson T."/>
            <person name="Persson P."/>
            <person name="Tunlid A."/>
        </authorList>
    </citation>
    <scope>NUCLEOTIDE SEQUENCE [LARGE SCALE GENOMIC DNA]</scope>
    <source>
        <strain evidence="1 2">CBS 661.87</strain>
    </source>
</reference>
<proteinExistence type="predicted"/>
<dbReference type="Proteomes" id="UP000565441">
    <property type="component" value="Unassembled WGS sequence"/>
</dbReference>
<accession>A0A8H5HGS9</accession>
<comment type="caution">
    <text evidence="1">The sequence shown here is derived from an EMBL/GenBank/DDBJ whole genome shotgun (WGS) entry which is preliminary data.</text>
</comment>
<dbReference type="OrthoDB" id="10470262at2759"/>
<sequence length="176" mass="20171">MDPATGQAIRPQQVYMINPDVIYEVAGSGLPYREKGLTREQVWDKEFERKTALALKEALEEEDPKAMELPRVIRDMAGKDVSEWEALYQLSDGELSNISLKLNWAELYQAHIDSQLNRLSRSLMAMGKDNRARLYLAAYYWPDDEVSYARSKGYGIIQPNGSDLTIHFKAKELNIK</sequence>
<organism evidence="1 2">
    <name type="scientific">Tricholomella constricta</name>
    <dbReference type="NCBI Taxonomy" id="117010"/>
    <lineage>
        <taxon>Eukaryota</taxon>
        <taxon>Fungi</taxon>
        <taxon>Dikarya</taxon>
        <taxon>Basidiomycota</taxon>
        <taxon>Agaricomycotina</taxon>
        <taxon>Agaricomycetes</taxon>
        <taxon>Agaricomycetidae</taxon>
        <taxon>Agaricales</taxon>
        <taxon>Tricholomatineae</taxon>
        <taxon>Lyophyllaceae</taxon>
        <taxon>Tricholomella</taxon>
    </lineage>
</organism>
<dbReference type="AlphaFoldDB" id="A0A8H5HGS9"/>
<evidence type="ECO:0000313" key="2">
    <source>
        <dbReference type="Proteomes" id="UP000565441"/>
    </source>
</evidence>